<reference evidence="5" key="1">
    <citation type="submission" date="2022-08" db="EMBL/GenBank/DDBJ databases">
        <title>Novel sulphate-reducing endosymbionts in the free-living metamonad Anaeramoeba.</title>
        <authorList>
            <person name="Jerlstrom-Hultqvist J."/>
            <person name="Cepicka I."/>
            <person name="Gallot-Lavallee L."/>
            <person name="Salas-Leiva D."/>
            <person name="Curtis B.A."/>
            <person name="Zahonova K."/>
            <person name="Pipaliya S."/>
            <person name="Dacks J."/>
            <person name="Roger A.J."/>
        </authorList>
    </citation>
    <scope>NUCLEOTIDE SEQUENCE</scope>
    <source>
        <strain evidence="5">Busselton2</strain>
    </source>
</reference>
<dbReference type="InterPro" id="IPR035482">
    <property type="entry name" value="SIS_PGI_2"/>
</dbReference>
<dbReference type="GO" id="GO:0004347">
    <property type="term" value="F:glucose-6-phosphate isomerase activity"/>
    <property type="evidence" value="ECO:0007669"/>
    <property type="project" value="UniProtKB-EC"/>
</dbReference>
<dbReference type="GO" id="GO:0005829">
    <property type="term" value="C:cytosol"/>
    <property type="evidence" value="ECO:0007669"/>
    <property type="project" value="TreeGrafter"/>
</dbReference>
<dbReference type="InterPro" id="IPR011992">
    <property type="entry name" value="EF-hand-dom_pair"/>
</dbReference>
<evidence type="ECO:0000313" key="5">
    <source>
        <dbReference type="EMBL" id="KAJ3443904.1"/>
    </source>
</evidence>
<dbReference type="CDD" id="cd05016">
    <property type="entry name" value="SIS_PGI_2"/>
    <property type="match status" value="1"/>
</dbReference>
<dbReference type="GO" id="GO:0097367">
    <property type="term" value="F:carbohydrate derivative binding"/>
    <property type="evidence" value="ECO:0007669"/>
    <property type="project" value="InterPro"/>
</dbReference>
<gene>
    <name evidence="5" type="ORF">M0812_09750</name>
</gene>
<dbReference type="AlphaFoldDB" id="A0AAV7ZVG7"/>
<dbReference type="HAMAP" id="MF_00473">
    <property type="entry name" value="G6P_isomerase"/>
    <property type="match status" value="1"/>
</dbReference>
<dbReference type="EC" id="5.3.1.9" evidence="4"/>
<dbReference type="FunFam" id="3.40.50.10490:FF:000021">
    <property type="entry name" value="Glucose-6-phosphate isomerase"/>
    <property type="match status" value="1"/>
</dbReference>
<dbReference type="CDD" id="cd05015">
    <property type="entry name" value="SIS_PGI_1"/>
    <property type="match status" value="1"/>
</dbReference>
<dbReference type="Pfam" id="PF00342">
    <property type="entry name" value="PGI"/>
    <property type="match status" value="1"/>
</dbReference>
<evidence type="ECO:0000313" key="6">
    <source>
        <dbReference type="Proteomes" id="UP001146793"/>
    </source>
</evidence>
<name>A0AAV7ZVG7_9EUKA</name>
<comment type="similarity">
    <text evidence="4">Belongs to the GPI family.</text>
</comment>
<evidence type="ECO:0000256" key="3">
    <source>
        <dbReference type="ARBA" id="ARBA00023235"/>
    </source>
</evidence>
<dbReference type="GO" id="GO:0006094">
    <property type="term" value="P:gluconeogenesis"/>
    <property type="evidence" value="ECO:0007669"/>
    <property type="project" value="UniProtKB-KW"/>
</dbReference>
<accession>A0AAV7ZVG7</accession>
<keyword evidence="1 4" id="KW-0312">Gluconeogenesis</keyword>
<keyword evidence="2 4" id="KW-0324">Glycolysis</keyword>
<comment type="catalytic activity">
    <reaction evidence="4">
        <text>alpha-D-glucose 6-phosphate = beta-D-fructose 6-phosphate</text>
        <dbReference type="Rhea" id="RHEA:11816"/>
        <dbReference type="ChEBI" id="CHEBI:57634"/>
        <dbReference type="ChEBI" id="CHEBI:58225"/>
        <dbReference type="EC" id="5.3.1.9"/>
    </reaction>
</comment>
<dbReference type="InterPro" id="IPR035476">
    <property type="entry name" value="SIS_PGI_1"/>
</dbReference>
<dbReference type="PRINTS" id="PR00662">
    <property type="entry name" value="G6PISOMERASE"/>
</dbReference>
<keyword evidence="3 4" id="KW-0413">Isomerase</keyword>
<dbReference type="PROSITE" id="PS51463">
    <property type="entry name" value="P_GLUCOSE_ISOMERASE_3"/>
    <property type="match status" value="1"/>
</dbReference>
<dbReference type="EMBL" id="JANTQA010000023">
    <property type="protein sequence ID" value="KAJ3443904.1"/>
    <property type="molecule type" value="Genomic_DNA"/>
</dbReference>
<sequence length="706" mass="80092">MDPLKNYSEGYFFHCNETDFTLDYSGMVENKEKLLSSHSDLVNLALDTVQKIEKGEIVNKTEVTQESENRAVDHYNLRMEKELVEGKSLSISLKYNAKIVEEITPILKGELRAPNGQKYTDVIFNGIGGSSLGPYMLVISQYGIDYNTLSGLPMKIHFTSNTDPDSFSHLIKKLDLNTTILVSISKSGTTSETKGNLEAFTQILKDQGIEKIGPHMIAITTADSLLDKFAKKNQFLASYVMNVETGGRTSICSAVGMVPAAFAQINFEEFLKGQSVMDKMTRRTEVSENPAMIISLAIEELTHKEKHKNMIMLCYSDFLKEFPNYLQQLYMESIGKNYDIFGKTKHEGQTIFGGVGTMVQHAFMQQVQKGIKDCFVRFLNFRKRKSDFLVESSGSMGRQLLGFVKGTESALTKNNVPFFTTTFKMNNPFNVGMMVALEERIVTFIGAFRQINCYDQPGVQAGKLACKHFNALSKIVLNNLIEYFSNENNSFTGEAKKYFLQFAKTQEKQEFSEKEILGDSIFVDALLSDLDANIEIDKNEELETLVIVNTEFDSEEIGLLYKRFMKENPDGFVRKEDFYLIAEDFGFKDEHLADLLFDAIDTEGNGKVLFLSQEFLDLCSTISIIRRGKLDQKLDLAFSVYDVDGNALIERALLHNISKWVFKSSGENSIFQDNDEVQKYIDKVFDEYDQDGGINLEEFRIRFCKI</sequence>
<dbReference type="GO" id="GO:0051156">
    <property type="term" value="P:glucose 6-phosphate metabolic process"/>
    <property type="evidence" value="ECO:0007669"/>
    <property type="project" value="TreeGrafter"/>
</dbReference>
<comment type="caution">
    <text evidence="5">The sequence shown here is derived from an EMBL/GenBank/DDBJ whole genome shotgun (WGS) entry which is preliminary data.</text>
</comment>
<dbReference type="Proteomes" id="UP001146793">
    <property type="component" value="Unassembled WGS sequence"/>
</dbReference>
<protein>
    <recommendedName>
        <fullName evidence="4">Glucose-6-phosphate isomerase</fullName>
        <ecNumber evidence="4">5.3.1.9</ecNumber>
    </recommendedName>
</protein>
<proteinExistence type="inferred from homology"/>
<dbReference type="Gene3D" id="1.10.238.10">
    <property type="entry name" value="EF-hand"/>
    <property type="match status" value="1"/>
</dbReference>
<dbReference type="GO" id="GO:0048029">
    <property type="term" value="F:monosaccharide binding"/>
    <property type="evidence" value="ECO:0007669"/>
    <property type="project" value="TreeGrafter"/>
</dbReference>
<dbReference type="PANTHER" id="PTHR11469:SF1">
    <property type="entry name" value="GLUCOSE-6-PHOSPHATE ISOMERASE"/>
    <property type="match status" value="1"/>
</dbReference>
<comment type="pathway">
    <text evidence="4">Carbohydrate degradation; glycolysis; D-glyceraldehyde 3-phosphate and glycerone phosphate from D-glucose: step 2/4.</text>
</comment>
<evidence type="ECO:0000256" key="4">
    <source>
        <dbReference type="RuleBase" id="RU000612"/>
    </source>
</evidence>
<dbReference type="PANTHER" id="PTHR11469">
    <property type="entry name" value="GLUCOSE-6-PHOSPHATE ISOMERASE"/>
    <property type="match status" value="1"/>
</dbReference>
<dbReference type="Gene3D" id="3.40.50.10490">
    <property type="entry name" value="Glucose-6-phosphate isomerase like protein, domain 1"/>
    <property type="match status" value="2"/>
</dbReference>
<dbReference type="InterPro" id="IPR001672">
    <property type="entry name" value="G6P_Isomerase"/>
</dbReference>
<evidence type="ECO:0000256" key="1">
    <source>
        <dbReference type="ARBA" id="ARBA00022432"/>
    </source>
</evidence>
<evidence type="ECO:0000256" key="2">
    <source>
        <dbReference type="ARBA" id="ARBA00023152"/>
    </source>
</evidence>
<organism evidence="5 6">
    <name type="scientific">Anaeramoeba flamelloides</name>
    <dbReference type="NCBI Taxonomy" id="1746091"/>
    <lineage>
        <taxon>Eukaryota</taxon>
        <taxon>Metamonada</taxon>
        <taxon>Anaeramoebidae</taxon>
        <taxon>Anaeramoeba</taxon>
    </lineage>
</organism>
<dbReference type="SUPFAM" id="SSF47473">
    <property type="entry name" value="EF-hand"/>
    <property type="match status" value="1"/>
</dbReference>
<dbReference type="InterPro" id="IPR046348">
    <property type="entry name" value="SIS_dom_sf"/>
</dbReference>
<dbReference type="GO" id="GO:0006096">
    <property type="term" value="P:glycolytic process"/>
    <property type="evidence" value="ECO:0007669"/>
    <property type="project" value="UniProtKB-KW"/>
</dbReference>
<dbReference type="SUPFAM" id="SSF53697">
    <property type="entry name" value="SIS domain"/>
    <property type="match status" value="1"/>
</dbReference>